<evidence type="ECO:0000313" key="2">
    <source>
        <dbReference type="EMBL" id="OJJ83560.1"/>
    </source>
</evidence>
<protein>
    <submittedName>
        <fullName evidence="2">Uncharacterized protein</fullName>
    </submittedName>
</protein>
<dbReference type="VEuPathDB" id="FungiDB:ASPGLDRAFT_48113"/>
<sequence>MAITSLDMNPKFSASNPSMNKRWPPLADKTSLPYKLTSLSRQKLAREATAPNPDIRRCLGHFRLHCSSMEWAQKDMTTRINSFEMEDDDEDEEEEVQQQQEEKEIKELPLLGADHEDKNKVKGRKDDEDEEDSDRKPLHVRFQISVKPSTTTTTTTTTTATPSQSSSPSQSSTSSSPSSPSEAENAKDGLLEKGISCIQKTRQHFWSNPGQCIPIRIAN</sequence>
<dbReference type="OrthoDB" id="4502539at2759"/>
<feature type="region of interest" description="Disordered" evidence="1">
    <location>
        <begin position="86"/>
        <end position="190"/>
    </location>
</feature>
<feature type="region of interest" description="Disordered" evidence="1">
    <location>
        <begin position="1"/>
        <end position="26"/>
    </location>
</feature>
<dbReference type="GeneID" id="34463090"/>
<keyword evidence="3" id="KW-1185">Reference proteome</keyword>
<dbReference type="Proteomes" id="UP000184300">
    <property type="component" value="Unassembled WGS sequence"/>
</dbReference>
<feature type="compositionally biased region" description="Low complexity" evidence="1">
    <location>
        <begin position="148"/>
        <end position="181"/>
    </location>
</feature>
<dbReference type="EMBL" id="KV878899">
    <property type="protein sequence ID" value="OJJ83560.1"/>
    <property type="molecule type" value="Genomic_DNA"/>
</dbReference>
<dbReference type="RefSeq" id="XP_022400258.1">
    <property type="nucleotide sequence ID" value="XM_022546829.1"/>
</dbReference>
<accession>A0A1L9VI38</accession>
<proteinExistence type="predicted"/>
<name>A0A1L9VI38_ASPGL</name>
<evidence type="ECO:0000313" key="3">
    <source>
        <dbReference type="Proteomes" id="UP000184300"/>
    </source>
</evidence>
<feature type="compositionally biased region" description="Acidic residues" evidence="1">
    <location>
        <begin position="86"/>
        <end position="96"/>
    </location>
</feature>
<feature type="compositionally biased region" description="Basic and acidic residues" evidence="1">
    <location>
        <begin position="100"/>
        <end position="126"/>
    </location>
</feature>
<gene>
    <name evidence="2" type="ORF">ASPGLDRAFT_48113</name>
</gene>
<reference evidence="3" key="1">
    <citation type="journal article" date="2017" name="Genome Biol.">
        <title>Comparative genomics reveals high biological diversity and specific adaptations in the industrially and medically important fungal genus Aspergillus.</title>
        <authorList>
            <person name="de Vries R.P."/>
            <person name="Riley R."/>
            <person name="Wiebenga A."/>
            <person name="Aguilar-Osorio G."/>
            <person name="Amillis S."/>
            <person name="Uchima C.A."/>
            <person name="Anderluh G."/>
            <person name="Asadollahi M."/>
            <person name="Askin M."/>
            <person name="Barry K."/>
            <person name="Battaglia E."/>
            <person name="Bayram O."/>
            <person name="Benocci T."/>
            <person name="Braus-Stromeyer S.A."/>
            <person name="Caldana C."/>
            <person name="Canovas D."/>
            <person name="Cerqueira G.C."/>
            <person name="Chen F."/>
            <person name="Chen W."/>
            <person name="Choi C."/>
            <person name="Clum A."/>
            <person name="Dos Santos R.A."/>
            <person name="Damasio A.R."/>
            <person name="Diallinas G."/>
            <person name="Emri T."/>
            <person name="Fekete E."/>
            <person name="Flipphi M."/>
            <person name="Freyberg S."/>
            <person name="Gallo A."/>
            <person name="Gournas C."/>
            <person name="Habgood R."/>
            <person name="Hainaut M."/>
            <person name="Harispe M.L."/>
            <person name="Henrissat B."/>
            <person name="Hilden K.S."/>
            <person name="Hope R."/>
            <person name="Hossain A."/>
            <person name="Karabika E."/>
            <person name="Karaffa L."/>
            <person name="Karanyi Z."/>
            <person name="Krasevec N."/>
            <person name="Kuo A."/>
            <person name="Kusch H."/>
            <person name="LaButti K."/>
            <person name="Lagendijk E.L."/>
            <person name="Lapidus A."/>
            <person name="Levasseur A."/>
            <person name="Lindquist E."/>
            <person name="Lipzen A."/>
            <person name="Logrieco A.F."/>
            <person name="MacCabe A."/>
            <person name="Maekelae M.R."/>
            <person name="Malavazi I."/>
            <person name="Melin P."/>
            <person name="Meyer V."/>
            <person name="Mielnichuk N."/>
            <person name="Miskei M."/>
            <person name="Molnar A.P."/>
            <person name="Mule G."/>
            <person name="Ngan C.Y."/>
            <person name="Orejas M."/>
            <person name="Orosz E."/>
            <person name="Ouedraogo J.P."/>
            <person name="Overkamp K.M."/>
            <person name="Park H.-S."/>
            <person name="Perrone G."/>
            <person name="Piumi F."/>
            <person name="Punt P.J."/>
            <person name="Ram A.F."/>
            <person name="Ramon A."/>
            <person name="Rauscher S."/>
            <person name="Record E."/>
            <person name="Riano-Pachon D.M."/>
            <person name="Robert V."/>
            <person name="Roehrig J."/>
            <person name="Ruller R."/>
            <person name="Salamov A."/>
            <person name="Salih N.S."/>
            <person name="Samson R.A."/>
            <person name="Sandor E."/>
            <person name="Sanguinetti M."/>
            <person name="Schuetze T."/>
            <person name="Sepcic K."/>
            <person name="Shelest E."/>
            <person name="Sherlock G."/>
            <person name="Sophianopoulou V."/>
            <person name="Squina F.M."/>
            <person name="Sun H."/>
            <person name="Susca A."/>
            <person name="Todd R.B."/>
            <person name="Tsang A."/>
            <person name="Unkles S.E."/>
            <person name="van de Wiele N."/>
            <person name="van Rossen-Uffink D."/>
            <person name="Oliveira J.V."/>
            <person name="Vesth T.C."/>
            <person name="Visser J."/>
            <person name="Yu J.-H."/>
            <person name="Zhou M."/>
            <person name="Andersen M.R."/>
            <person name="Archer D.B."/>
            <person name="Baker S.E."/>
            <person name="Benoit I."/>
            <person name="Brakhage A.A."/>
            <person name="Braus G.H."/>
            <person name="Fischer R."/>
            <person name="Frisvad J.C."/>
            <person name="Goldman G.H."/>
            <person name="Houbraken J."/>
            <person name="Oakley B."/>
            <person name="Pocsi I."/>
            <person name="Scazzocchio C."/>
            <person name="Seiboth B."/>
            <person name="vanKuyk P.A."/>
            <person name="Wortman J."/>
            <person name="Dyer P.S."/>
            <person name="Grigoriev I.V."/>
        </authorList>
    </citation>
    <scope>NUCLEOTIDE SEQUENCE [LARGE SCALE GENOMIC DNA]</scope>
    <source>
        <strain evidence="3">CBS 516.65</strain>
    </source>
</reference>
<evidence type="ECO:0000256" key="1">
    <source>
        <dbReference type="SAM" id="MobiDB-lite"/>
    </source>
</evidence>
<organism evidence="2 3">
    <name type="scientific">Aspergillus glaucus CBS 516.65</name>
    <dbReference type="NCBI Taxonomy" id="1160497"/>
    <lineage>
        <taxon>Eukaryota</taxon>
        <taxon>Fungi</taxon>
        <taxon>Dikarya</taxon>
        <taxon>Ascomycota</taxon>
        <taxon>Pezizomycotina</taxon>
        <taxon>Eurotiomycetes</taxon>
        <taxon>Eurotiomycetidae</taxon>
        <taxon>Eurotiales</taxon>
        <taxon>Aspergillaceae</taxon>
        <taxon>Aspergillus</taxon>
        <taxon>Aspergillus subgen. Aspergillus</taxon>
    </lineage>
</organism>
<dbReference type="AlphaFoldDB" id="A0A1L9VI38"/>